<evidence type="ECO:0000313" key="2">
    <source>
        <dbReference type="EMBL" id="TMJ08949.1"/>
    </source>
</evidence>
<proteinExistence type="predicted"/>
<dbReference type="Proteomes" id="UP000315217">
    <property type="component" value="Unassembled WGS sequence"/>
</dbReference>
<feature type="domain" description="VOC" evidence="1">
    <location>
        <begin position="2"/>
        <end position="115"/>
    </location>
</feature>
<dbReference type="PROSITE" id="PS51819">
    <property type="entry name" value="VOC"/>
    <property type="match status" value="1"/>
</dbReference>
<organism evidence="3 5">
    <name type="scientific">Candidatus Segetimicrobium genomatis</name>
    <dbReference type="NCBI Taxonomy" id="2569760"/>
    <lineage>
        <taxon>Bacteria</taxon>
        <taxon>Bacillati</taxon>
        <taxon>Candidatus Sysuimicrobiota</taxon>
        <taxon>Candidatus Sysuimicrobiia</taxon>
        <taxon>Candidatus Sysuimicrobiales</taxon>
        <taxon>Candidatus Segetimicrobiaceae</taxon>
        <taxon>Candidatus Segetimicrobium</taxon>
    </lineage>
</organism>
<dbReference type="Pfam" id="PF18029">
    <property type="entry name" value="Glyoxalase_6"/>
    <property type="match status" value="1"/>
</dbReference>
<evidence type="ECO:0000313" key="5">
    <source>
        <dbReference type="Proteomes" id="UP000318661"/>
    </source>
</evidence>
<dbReference type="InterPro" id="IPR029068">
    <property type="entry name" value="Glyas_Bleomycin-R_OHBP_Dase"/>
</dbReference>
<protein>
    <submittedName>
        <fullName evidence="3">VOC family protein</fullName>
    </submittedName>
</protein>
<name>A0A537LM71_9BACT</name>
<dbReference type="PANTHER" id="PTHR35908">
    <property type="entry name" value="HYPOTHETICAL FUSION PROTEIN"/>
    <property type="match status" value="1"/>
</dbReference>
<evidence type="ECO:0000259" key="1">
    <source>
        <dbReference type="PROSITE" id="PS51819"/>
    </source>
</evidence>
<dbReference type="InterPro" id="IPR037523">
    <property type="entry name" value="VOC_core"/>
</dbReference>
<dbReference type="CDD" id="cd06587">
    <property type="entry name" value="VOC"/>
    <property type="match status" value="1"/>
</dbReference>
<gene>
    <name evidence="2" type="ORF">E6G98_10920</name>
    <name evidence="3" type="ORF">E6G99_03180</name>
</gene>
<dbReference type="Proteomes" id="UP000318661">
    <property type="component" value="Unassembled WGS sequence"/>
</dbReference>
<reference evidence="4 5" key="1">
    <citation type="journal article" date="2019" name="Nat. Microbiol.">
        <title>Mediterranean grassland soil C-N compound turnover is dependent on rainfall and depth, and is mediated by genomically divergent microorganisms.</title>
        <authorList>
            <person name="Diamond S."/>
            <person name="Andeer P.F."/>
            <person name="Li Z."/>
            <person name="Crits-Christoph A."/>
            <person name="Burstein D."/>
            <person name="Anantharaman K."/>
            <person name="Lane K.R."/>
            <person name="Thomas B.C."/>
            <person name="Pan C."/>
            <person name="Northen T.R."/>
            <person name="Banfield J.F."/>
        </authorList>
    </citation>
    <scope>NUCLEOTIDE SEQUENCE [LARGE SCALE GENOMIC DNA]</scope>
    <source>
        <strain evidence="2">NP_1</strain>
        <strain evidence="3">NP_2</strain>
    </source>
</reference>
<comment type="caution">
    <text evidence="3">The sequence shown here is derived from an EMBL/GenBank/DDBJ whole genome shotgun (WGS) entry which is preliminary data.</text>
</comment>
<dbReference type="SUPFAM" id="SSF54593">
    <property type="entry name" value="Glyoxalase/Bleomycin resistance protein/Dihydroxybiphenyl dioxygenase"/>
    <property type="match status" value="1"/>
</dbReference>
<dbReference type="AlphaFoldDB" id="A0A537LM71"/>
<dbReference type="Gene3D" id="3.10.180.10">
    <property type="entry name" value="2,3-Dihydroxybiphenyl 1,2-Dioxygenase, domain 1"/>
    <property type="match status" value="1"/>
</dbReference>
<dbReference type="PANTHER" id="PTHR35908:SF1">
    <property type="entry name" value="CONSERVED PROTEIN"/>
    <property type="match status" value="1"/>
</dbReference>
<dbReference type="EMBL" id="VBAI01000172">
    <property type="protein sequence ID" value="TMJ08949.1"/>
    <property type="molecule type" value="Genomic_DNA"/>
</dbReference>
<evidence type="ECO:0000313" key="4">
    <source>
        <dbReference type="Proteomes" id="UP000315217"/>
    </source>
</evidence>
<accession>A0A537LM71</accession>
<dbReference type="EMBL" id="VBAJ01000068">
    <property type="protein sequence ID" value="TMJ09119.1"/>
    <property type="molecule type" value="Genomic_DNA"/>
</dbReference>
<dbReference type="InterPro" id="IPR041581">
    <property type="entry name" value="Glyoxalase_6"/>
</dbReference>
<evidence type="ECO:0000313" key="3">
    <source>
        <dbReference type="EMBL" id="TMJ09119.1"/>
    </source>
</evidence>
<sequence>MKIGSIVIRCYEFDKMLAFWQEALHYVPRRPAEGGWVVLRDPEGKGPNISLDQVPEKRSGKRGRLHLDLYTNNQEGEVERLVTIGATRYPWRYKPNDDFVVLQDPDGNLFCVVQVSGETYVIRE</sequence>